<sequence length="289" mass="30646">MAGAKVKKAHSAAAGRKIKARLSHSPVRIEETSVEDFTSENDVAADESDSQLSVAVEEGIVLAVEPVGGGIKRPEASIRADGRKERAGVSEMGEEKKKGKAVEQFGSTSPSASAKRVSVELGECSKQREDPCSPSARRIAKCPVDDCVNAAVTVQVQQVLLTVNGMVMGGSISPISPNSGRKSLKDAPLFHGGIAGRAGQSIVRRIADAKHGTRLAGRPPNRNISHLVPAGNGDFFDGSVFQMCDEAVDRRIHYHQNDLVGRLYGGKFPSSGLQKNCIGDRVICGDFVF</sequence>
<gene>
    <name evidence="2" type="ORF">HPP92_005021</name>
</gene>
<protein>
    <submittedName>
        <fullName evidence="2">Uncharacterized protein</fullName>
    </submittedName>
</protein>
<comment type="caution">
    <text evidence="2">The sequence shown here is derived from an EMBL/GenBank/DDBJ whole genome shotgun (WGS) entry which is preliminary data.</text>
</comment>
<evidence type="ECO:0000256" key="1">
    <source>
        <dbReference type="SAM" id="MobiDB-lite"/>
    </source>
</evidence>
<feature type="region of interest" description="Disordered" evidence="1">
    <location>
        <begin position="79"/>
        <end position="113"/>
    </location>
</feature>
<evidence type="ECO:0000313" key="3">
    <source>
        <dbReference type="Proteomes" id="UP000639772"/>
    </source>
</evidence>
<dbReference type="Proteomes" id="UP000639772">
    <property type="component" value="Unassembled WGS sequence"/>
</dbReference>
<feature type="compositionally biased region" description="Basic and acidic residues" evidence="1">
    <location>
        <begin position="79"/>
        <end position="101"/>
    </location>
</feature>
<name>A0A835RYN6_VANPL</name>
<dbReference type="AlphaFoldDB" id="A0A835RYN6"/>
<proteinExistence type="predicted"/>
<feature type="compositionally biased region" description="Acidic residues" evidence="1">
    <location>
        <begin position="32"/>
        <end position="48"/>
    </location>
</feature>
<dbReference type="EMBL" id="JADCNM010000002">
    <property type="protein sequence ID" value="KAG0494027.1"/>
    <property type="molecule type" value="Genomic_DNA"/>
</dbReference>
<reference evidence="2 3" key="1">
    <citation type="journal article" date="2020" name="Nat. Food">
        <title>A phased Vanilla planifolia genome enables genetic improvement of flavour and production.</title>
        <authorList>
            <person name="Hasing T."/>
            <person name="Tang H."/>
            <person name="Brym M."/>
            <person name="Khazi F."/>
            <person name="Huang T."/>
            <person name="Chambers A.H."/>
        </authorList>
    </citation>
    <scope>NUCLEOTIDE SEQUENCE [LARGE SCALE GENOMIC DNA]</scope>
    <source>
        <tissue evidence="2">Leaf</tissue>
    </source>
</reference>
<evidence type="ECO:0000313" key="2">
    <source>
        <dbReference type="EMBL" id="KAG0494027.1"/>
    </source>
</evidence>
<feature type="region of interest" description="Disordered" evidence="1">
    <location>
        <begin position="1"/>
        <end position="48"/>
    </location>
</feature>
<organism evidence="2 3">
    <name type="scientific">Vanilla planifolia</name>
    <name type="common">Vanilla</name>
    <dbReference type="NCBI Taxonomy" id="51239"/>
    <lineage>
        <taxon>Eukaryota</taxon>
        <taxon>Viridiplantae</taxon>
        <taxon>Streptophyta</taxon>
        <taxon>Embryophyta</taxon>
        <taxon>Tracheophyta</taxon>
        <taxon>Spermatophyta</taxon>
        <taxon>Magnoliopsida</taxon>
        <taxon>Liliopsida</taxon>
        <taxon>Asparagales</taxon>
        <taxon>Orchidaceae</taxon>
        <taxon>Vanilloideae</taxon>
        <taxon>Vanilleae</taxon>
        <taxon>Vanilla</taxon>
    </lineage>
</organism>
<accession>A0A835RYN6</accession>
<feature type="compositionally biased region" description="Basic residues" evidence="1">
    <location>
        <begin position="1"/>
        <end position="22"/>
    </location>
</feature>